<accession>A0A919R973</accession>
<feature type="domain" description="DUF7507" evidence="2">
    <location>
        <begin position="30"/>
        <end position="133"/>
    </location>
</feature>
<comment type="caution">
    <text evidence="3">The sequence shown here is derived from an EMBL/GenBank/DDBJ whole genome shotgun (WGS) entry which is preliminary data.</text>
</comment>
<feature type="domain" description="DUF7507" evidence="2">
    <location>
        <begin position="455"/>
        <end position="503"/>
    </location>
</feature>
<organism evidence="3 4">
    <name type="scientific">Sphaerisporangium rufum</name>
    <dbReference type="NCBI Taxonomy" id="1381558"/>
    <lineage>
        <taxon>Bacteria</taxon>
        <taxon>Bacillati</taxon>
        <taxon>Actinomycetota</taxon>
        <taxon>Actinomycetes</taxon>
        <taxon>Streptosporangiales</taxon>
        <taxon>Streptosporangiaceae</taxon>
        <taxon>Sphaerisporangium</taxon>
    </lineage>
</organism>
<feature type="region of interest" description="Disordered" evidence="1">
    <location>
        <begin position="1"/>
        <end position="24"/>
    </location>
</feature>
<feature type="domain" description="DUF7507" evidence="2">
    <location>
        <begin position="146"/>
        <end position="242"/>
    </location>
</feature>
<dbReference type="Proteomes" id="UP000655287">
    <property type="component" value="Unassembled WGS sequence"/>
</dbReference>
<dbReference type="AlphaFoldDB" id="A0A919R973"/>
<dbReference type="NCBIfam" id="TIGR01451">
    <property type="entry name" value="B_ant_repeat"/>
    <property type="match status" value="3"/>
</dbReference>
<evidence type="ECO:0000259" key="2">
    <source>
        <dbReference type="Pfam" id="PF24346"/>
    </source>
</evidence>
<feature type="region of interest" description="Disordered" evidence="1">
    <location>
        <begin position="613"/>
        <end position="641"/>
    </location>
</feature>
<evidence type="ECO:0000256" key="1">
    <source>
        <dbReference type="SAM" id="MobiDB-lite"/>
    </source>
</evidence>
<dbReference type="Pfam" id="PF24346">
    <property type="entry name" value="DUF7507"/>
    <property type="match status" value="6"/>
</dbReference>
<dbReference type="InterPro" id="IPR013783">
    <property type="entry name" value="Ig-like_fold"/>
</dbReference>
<feature type="domain" description="DUF7507" evidence="2">
    <location>
        <begin position="262"/>
        <end position="365"/>
    </location>
</feature>
<name>A0A919R973_9ACTN</name>
<feature type="compositionally biased region" description="Gly residues" evidence="1">
    <location>
        <begin position="631"/>
        <end position="641"/>
    </location>
</feature>
<dbReference type="EMBL" id="BOOU01000126">
    <property type="protein sequence ID" value="GII81977.1"/>
    <property type="molecule type" value="Genomic_DNA"/>
</dbReference>
<protein>
    <recommendedName>
        <fullName evidence="2">DUF7507 domain-containing protein</fullName>
    </recommendedName>
</protein>
<feature type="domain" description="DUF7507" evidence="2">
    <location>
        <begin position="378"/>
        <end position="435"/>
    </location>
</feature>
<gene>
    <name evidence="3" type="ORF">Sru01_69590</name>
</gene>
<dbReference type="PANTHER" id="PTHR34819">
    <property type="entry name" value="LARGE CYSTEINE-RICH PERIPLASMIC PROTEIN OMCB"/>
    <property type="match status" value="1"/>
</dbReference>
<dbReference type="InterPro" id="IPR055354">
    <property type="entry name" value="DUF7507"/>
</dbReference>
<evidence type="ECO:0000313" key="4">
    <source>
        <dbReference type="Proteomes" id="UP000655287"/>
    </source>
</evidence>
<reference evidence="3" key="1">
    <citation type="submission" date="2021-01" db="EMBL/GenBank/DDBJ databases">
        <title>Whole genome shotgun sequence of Sphaerisporangium rufum NBRC 109079.</title>
        <authorList>
            <person name="Komaki H."/>
            <person name="Tamura T."/>
        </authorList>
    </citation>
    <scope>NUCLEOTIDE SEQUENCE</scope>
    <source>
        <strain evidence="3">NBRC 109079</strain>
    </source>
</reference>
<sequence length="652" mass="65203">MNTAVARGTPPSGPQITSPPSTATVTATSAPALALLKRSTPPAYSFVGQVLTYSFDLVNTGNRTLTAVSVADTAFSGTGPPPVITCPVTTLDPGQTTTCSGTYVVTQEDIDAGELTDTAIATGTPPTGPPIQSDPYTLIVPDDDLPAVTLVKTADPANVSTAGQTVTYTFLVTNAGNTSLETISVTDTAFSGTGPPPVITCPVVILRPTQSTTCSATYQMTQADIDAGAVVNTAVARAYELNEPDEPVFSEPSTATVTAAPEPALSLVKSASPTTVSVAGQTVSYSLLVTNTGNVTVRTLAAADTAFSGTGTPPVFTCPVTTLVPQGTTTCTGTYRVTQADIDAGTVTDTAVATGTGPAGQGITSNGSTATVTVSAASSLALRKTADPTVMTQAGQAIVYSYLVTNTGDVTLNTLTVTDMTVSRTGPPATGCPITPPGSGVSADCGSVQDGARPVITCPVTTLAPGASTTCTATYRVTQEDIDAGTITNTASAAGIQPGGAVTVSNDSTATVTALELPAVSLVKSVSPTIVTRPGQTVTYSFVVTNTGNVTLHDVGAADIEFWGNGEPPVVSCPVSALSPGQSTTCTATYTVTGCDFLTGTIQNTARAFGVTPSGARVGSRPSSTTLTAAGNGGGGGRWGGGGRCRCADRCR</sequence>
<dbReference type="PANTHER" id="PTHR34819:SF3">
    <property type="entry name" value="CELL SURFACE PROTEIN"/>
    <property type="match status" value="1"/>
</dbReference>
<proteinExistence type="predicted"/>
<dbReference type="InterPro" id="IPR051172">
    <property type="entry name" value="Chlamydia_OmcB"/>
</dbReference>
<keyword evidence="4" id="KW-1185">Reference proteome</keyword>
<dbReference type="GO" id="GO:0005975">
    <property type="term" value="P:carbohydrate metabolic process"/>
    <property type="evidence" value="ECO:0007669"/>
    <property type="project" value="UniProtKB-ARBA"/>
</dbReference>
<evidence type="ECO:0000313" key="3">
    <source>
        <dbReference type="EMBL" id="GII81977.1"/>
    </source>
</evidence>
<dbReference type="InterPro" id="IPR047589">
    <property type="entry name" value="DUF11_rpt"/>
</dbReference>
<feature type="domain" description="DUF7507" evidence="2">
    <location>
        <begin position="518"/>
        <end position="620"/>
    </location>
</feature>
<dbReference type="Gene3D" id="2.60.40.10">
    <property type="entry name" value="Immunoglobulins"/>
    <property type="match status" value="2"/>
</dbReference>